<evidence type="ECO:0000313" key="4">
    <source>
        <dbReference type="Proteomes" id="UP000886818"/>
    </source>
</evidence>
<evidence type="ECO:0000313" key="3">
    <source>
        <dbReference type="EMBL" id="QXM05259.1"/>
    </source>
</evidence>
<dbReference type="InterPro" id="IPR003343">
    <property type="entry name" value="Big_2"/>
</dbReference>
<reference evidence="3" key="1">
    <citation type="submission" date="2021-07" db="EMBL/GenBank/DDBJ databases">
        <title>Complete genome sequence of Crassaminicella sp. 143-21, isolated from a deep-sea hydrothermal vent.</title>
        <authorList>
            <person name="Li X."/>
        </authorList>
    </citation>
    <scope>NUCLEOTIDE SEQUENCE</scope>
    <source>
        <strain evidence="3">143-21</strain>
    </source>
</reference>
<accession>A0ABX8R9X3</accession>
<dbReference type="Proteomes" id="UP000886818">
    <property type="component" value="Chromosome"/>
</dbReference>
<name>A0ABX8R9X3_9CLOT</name>
<organism evidence="3 4">
    <name type="scientific">Crassaminicella indica</name>
    <dbReference type="NCBI Taxonomy" id="2855394"/>
    <lineage>
        <taxon>Bacteria</taxon>
        <taxon>Bacillati</taxon>
        <taxon>Bacillota</taxon>
        <taxon>Clostridia</taxon>
        <taxon>Eubacteriales</taxon>
        <taxon>Clostridiaceae</taxon>
        <taxon>Crassaminicella</taxon>
    </lineage>
</organism>
<protein>
    <submittedName>
        <fullName evidence="3">Ig-like domain-containing protein</fullName>
    </submittedName>
</protein>
<feature type="chain" id="PRO_5047388577" evidence="1">
    <location>
        <begin position="28"/>
        <end position="517"/>
    </location>
</feature>
<sequence length="517" mass="58176">MRYMKKLLAFSITFCIIFSISITPVLADKEVKKATIEDVEKAIDMTLNYYKTREQINNDWEAFAINAVGEDVEDKYGTSGKTYLTLLEEEIRKNGVGGQMTDYERRVLGIVSAGGDPTNFAGIDLIDKIISWPDLSQGINAPIFGLIALDASNAIVYDGAKHTRESFIEYILNHMSGDGWNYNEGDIPDPDMTAMALYALAPYKNRPRVKEAGEKAIKWLSEHQLNNGGYKSWGTINSESCAQVICGLTAWGIDPQGPDFTKKGGNVVTAFLDFQVKEGKQKGQFMHVKEYGADPGMATQQALYALAALKDYMNKGKSSIFYKIISNSSGSKEITALEIYPDRLELETGKTFKLGVRNQNNRFISNDNVEWMITNKDVATINEHGVLHTLNSGKTNIIVNLKDHENIRDMIEINVIRQDFKIEKIKGCDDSKTNKNVELKITNISDEEKDAVCIVGLYDKDTHQLIQMNYISKKFLPHASHYIKAGFDIPEEGNYEIKVVVWDNWNNRRPLDEAVIQ</sequence>
<dbReference type="EMBL" id="CP078093">
    <property type="protein sequence ID" value="QXM05259.1"/>
    <property type="molecule type" value="Genomic_DNA"/>
</dbReference>
<keyword evidence="1" id="KW-0732">Signal</keyword>
<gene>
    <name evidence="3" type="ORF">KVH43_07590</name>
</gene>
<proteinExistence type="predicted"/>
<evidence type="ECO:0000256" key="1">
    <source>
        <dbReference type="SAM" id="SignalP"/>
    </source>
</evidence>
<dbReference type="CDD" id="cd00688">
    <property type="entry name" value="ISOPREN_C2_like"/>
    <property type="match status" value="1"/>
</dbReference>
<evidence type="ECO:0000259" key="2">
    <source>
        <dbReference type="Pfam" id="PF02368"/>
    </source>
</evidence>
<dbReference type="RefSeq" id="WP_218281959.1">
    <property type="nucleotide sequence ID" value="NZ_CP078093.1"/>
</dbReference>
<dbReference type="Pfam" id="PF02368">
    <property type="entry name" value="Big_2"/>
    <property type="match status" value="1"/>
</dbReference>
<feature type="domain" description="BIG2" evidence="2">
    <location>
        <begin position="335"/>
        <end position="403"/>
    </location>
</feature>
<feature type="signal peptide" evidence="1">
    <location>
        <begin position="1"/>
        <end position="27"/>
    </location>
</feature>
<keyword evidence="4" id="KW-1185">Reference proteome</keyword>